<dbReference type="PROSITE" id="PS50885">
    <property type="entry name" value="HAMP"/>
    <property type="match status" value="1"/>
</dbReference>
<evidence type="ECO:0000256" key="8">
    <source>
        <dbReference type="ARBA" id="ARBA00022989"/>
    </source>
</evidence>
<evidence type="ECO:0000313" key="15">
    <source>
        <dbReference type="EMBL" id="MBE1237321.1"/>
    </source>
</evidence>
<gene>
    <name evidence="15" type="ORF">IHV25_06635</name>
</gene>
<dbReference type="PRINTS" id="PR00344">
    <property type="entry name" value="BCTRLSENSOR"/>
</dbReference>
<evidence type="ECO:0000256" key="6">
    <source>
        <dbReference type="ARBA" id="ARBA00022692"/>
    </source>
</evidence>
<dbReference type="SMART" id="SM00304">
    <property type="entry name" value="HAMP"/>
    <property type="match status" value="1"/>
</dbReference>
<dbReference type="SUPFAM" id="SSF47384">
    <property type="entry name" value="Homodimeric domain of signal transducing histidine kinase"/>
    <property type="match status" value="1"/>
</dbReference>
<dbReference type="PANTHER" id="PTHR45436:SF5">
    <property type="entry name" value="SENSOR HISTIDINE KINASE TRCS"/>
    <property type="match status" value="1"/>
</dbReference>
<dbReference type="Pfam" id="PF13755">
    <property type="entry name" value="Sensor_TM1"/>
    <property type="match status" value="1"/>
</dbReference>
<dbReference type="Pfam" id="PF00512">
    <property type="entry name" value="HisKA"/>
    <property type="match status" value="1"/>
</dbReference>
<comment type="catalytic activity">
    <reaction evidence="1">
        <text>ATP + protein L-histidine = ADP + protein N-phospho-L-histidine.</text>
        <dbReference type="EC" id="2.7.13.3"/>
    </reaction>
</comment>
<dbReference type="InterPro" id="IPR003660">
    <property type="entry name" value="HAMP_dom"/>
</dbReference>
<feature type="region of interest" description="Disordered" evidence="11">
    <location>
        <begin position="1"/>
        <end position="21"/>
    </location>
</feature>
<dbReference type="SMART" id="SM00387">
    <property type="entry name" value="HATPase_c"/>
    <property type="match status" value="1"/>
</dbReference>
<accession>A0A8J7CWC5</accession>
<dbReference type="RefSeq" id="WP_192534333.1">
    <property type="nucleotide sequence ID" value="NZ_JACZHT010000004.1"/>
</dbReference>
<evidence type="ECO:0000259" key="14">
    <source>
        <dbReference type="PROSITE" id="PS50885"/>
    </source>
</evidence>
<dbReference type="PANTHER" id="PTHR45436">
    <property type="entry name" value="SENSOR HISTIDINE KINASE YKOH"/>
    <property type="match status" value="1"/>
</dbReference>
<evidence type="ECO:0000256" key="1">
    <source>
        <dbReference type="ARBA" id="ARBA00000085"/>
    </source>
</evidence>
<dbReference type="InterPro" id="IPR003594">
    <property type="entry name" value="HATPase_dom"/>
</dbReference>
<keyword evidence="5" id="KW-0808">Transferase</keyword>
<dbReference type="InterPro" id="IPR025919">
    <property type="entry name" value="Stimulus_sens_dom"/>
</dbReference>
<sequence>MEPVRPEPSSGGGPNAAKKATWSRGRGRGLFRSSLTRRILLINLIAPLFLAAGLLYLNLYKRTLYETAFSTLETEASLIAAAISRTVCPPGTGTAAHAPDDTAAPHPFPNPAEARATLLSMAELARIRARIFAADGTLVADSHPGVSVGAEDADQGSEGESLGLIMAKRLYQSMIPLKPDARGLPLEPDIPHPSAADYPEAVKALSGAGPANALRITAEQALILSVAVPIPALSVLPDAPPRSAAGSPPASPVAAPGAQPPLLGTVLISSNGEDIVRNLFEMRVMVLEIFTVTLMITIALSLYLAGTIARPLVRLAWAADRVRNSRSGRSHEIPDYSSQNNELGDLSGALRGMTEALWARMDAIEGFAADVSHELKNPLTSLKSAVETAARMKDPEKQKRLMDVVLHDVQRLDRLITDISDASRLDAELSRGGGETLALRPLLKALVQLYESEAERHGVKLRLELAEPDNILEVHATEGRLAQVFRNLIANALSFSPRGSTIRIEAAQIVDRVIVTVDDQGPGIPPGAFERIFTRFYSERPAAEAFGNHSGLGLAISRQIVETYDGRICAANRKDPAGETLGARFTVDLPAANPPEPEG</sequence>
<evidence type="ECO:0000256" key="12">
    <source>
        <dbReference type="SAM" id="Phobius"/>
    </source>
</evidence>
<dbReference type="PROSITE" id="PS50109">
    <property type="entry name" value="HIS_KIN"/>
    <property type="match status" value="1"/>
</dbReference>
<keyword evidence="6 12" id="KW-0812">Transmembrane</keyword>
<organism evidence="15 16">
    <name type="scientific">Phaeovibrio sulfidiphilus</name>
    <dbReference type="NCBI Taxonomy" id="1220600"/>
    <lineage>
        <taxon>Bacteria</taxon>
        <taxon>Pseudomonadati</taxon>
        <taxon>Pseudomonadota</taxon>
        <taxon>Alphaproteobacteria</taxon>
        <taxon>Rhodospirillales</taxon>
        <taxon>Rhodospirillaceae</taxon>
        <taxon>Phaeovibrio</taxon>
    </lineage>
</organism>
<evidence type="ECO:0000256" key="10">
    <source>
        <dbReference type="ARBA" id="ARBA00023136"/>
    </source>
</evidence>
<proteinExistence type="predicted"/>
<evidence type="ECO:0000256" key="11">
    <source>
        <dbReference type="SAM" id="MobiDB-lite"/>
    </source>
</evidence>
<evidence type="ECO:0000256" key="2">
    <source>
        <dbReference type="ARBA" id="ARBA00004370"/>
    </source>
</evidence>
<dbReference type="InterPro" id="IPR004358">
    <property type="entry name" value="Sig_transdc_His_kin-like_C"/>
</dbReference>
<dbReference type="AlphaFoldDB" id="A0A8J7CWC5"/>
<comment type="caution">
    <text evidence="15">The sequence shown here is derived from an EMBL/GenBank/DDBJ whole genome shotgun (WGS) entry which is preliminary data.</text>
</comment>
<evidence type="ECO:0000256" key="4">
    <source>
        <dbReference type="ARBA" id="ARBA00022553"/>
    </source>
</evidence>
<dbReference type="InterPro" id="IPR005467">
    <property type="entry name" value="His_kinase_dom"/>
</dbReference>
<evidence type="ECO:0000256" key="3">
    <source>
        <dbReference type="ARBA" id="ARBA00012438"/>
    </source>
</evidence>
<dbReference type="GO" id="GO:0005886">
    <property type="term" value="C:plasma membrane"/>
    <property type="evidence" value="ECO:0007669"/>
    <property type="project" value="TreeGrafter"/>
</dbReference>
<dbReference type="Pfam" id="PF00672">
    <property type="entry name" value="HAMP"/>
    <property type="match status" value="1"/>
</dbReference>
<dbReference type="InterPro" id="IPR003661">
    <property type="entry name" value="HisK_dim/P_dom"/>
</dbReference>
<dbReference type="SMART" id="SM00388">
    <property type="entry name" value="HisKA"/>
    <property type="match status" value="1"/>
</dbReference>
<dbReference type="EMBL" id="JACZHT010000004">
    <property type="protein sequence ID" value="MBE1237321.1"/>
    <property type="molecule type" value="Genomic_DNA"/>
</dbReference>
<dbReference type="InterPro" id="IPR050428">
    <property type="entry name" value="TCS_sensor_his_kinase"/>
</dbReference>
<dbReference type="InterPro" id="IPR025908">
    <property type="entry name" value="Sensor_TM1"/>
</dbReference>
<dbReference type="Gene3D" id="3.30.565.10">
    <property type="entry name" value="Histidine kinase-like ATPase, C-terminal domain"/>
    <property type="match status" value="1"/>
</dbReference>
<feature type="transmembrane region" description="Helical" evidence="12">
    <location>
        <begin position="39"/>
        <end position="59"/>
    </location>
</feature>
<feature type="compositionally biased region" description="Low complexity" evidence="11">
    <location>
        <begin position="92"/>
        <end position="105"/>
    </location>
</feature>
<evidence type="ECO:0000313" key="16">
    <source>
        <dbReference type="Proteomes" id="UP000631034"/>
    </source>
</evidence>
<keyword evidence="16" id="KW-1185">Reference proteome</keyword>
<dbReference type="CDD" id="cd00082">
    <property type="entry name" value="HisKA"/>
    <property type="match status" value="1"/>
</dbReference>
<protein>
    <recommendedName>
        <fullName evidence="3">histidine kinase</fullName>
        <ecNumber evidence="3">2.7.13.3</ecNumber>
    </recommendedName>
</protein>
<feature type="transmembrane region" description="Helical" evidence="12">
    <location>
        <begin position="284"/>
        <end position="305"/>
    </location>
</feature>
<evidence type="ECO:0000256" key="5">
    <source>
        <dbReference type="ARBA" id="ARBA00022679"/>
    </source>
</evidence>
<dbReference type="GO" id="GO:0000155">
    <property type="term" value="F:phosphorelay sensor kinase activity"/>
    <property type="evidence" value="ECO:0007669"/>
    <property type="project" value="InterPro"/>
</dbReference>
<evidence type="ECO:0000256" key="9">
    <source>
        <dbReference type="ARBA" id="ARBA00023012"/>
    </source>
</evidence>
<keyword evidence="10 12" id="KW-0472">Membrane</keyword>
<evidence type="ECO:0000256" key="7">
    <source>
        <dbReference type="ARBA" id="ARBA00022777"/>
    </source>
</evidence>
<dbReference type="EC" id="2.7.13.3" evidence="3"/>
<keyword evidence="9" id="KW-0902">Two-component regulatory system</keyword>
<dbReference type="Gene3D" id="6.10.340.10">
    <property type="match status" value="1"/>
</dbReference>
<comment type="subcellular location">
    <subcellularLocation>
        <location evidence="2">Membrane</location>
    </subcellularLocation>
</comment>
<dbReference type="InterPro" id="IPR036097">
    <property type="entry name" value="HisK_dim/P_sf"/>
</dbReference>
<dbReference type="SUPFAM" id="SSF55874">
    <property type="entry name" value="ATPase domain of HSP90 chaperone/DNA topoisomerase II/histidine kinase"/>
    <property type="match status" value="1"/>
</dbReference>
<dbReference type="Proteomes" id="UP000631034">
    <property type="component" value="Unassembled WGS sequence"/>
</dbReference>
<reference evidence="15" key="1">
    <citation type="submission" date="2020-10" db="EMBL/GenBank/DDBJ databases">
        <title>Genome sequence of the unusual species of purple photosynthetic bacteria, Phaeovibrio sulfidiphilus DSM 23193, type strain.</title>
        <authorList>
            <person name="Kyndt J.A."/>
            <person name="Meyer T.E."/>
        </authorList>
    </citation>
    <scope>NUCLEOTIDE SEQUENCE</scope>
    <source>
        <strain evidence="15">DSM 23193</strain>
    </source>
</reference>
<dbReference type="Pfam" id="PF02518">
    <property type="entry name" value="HATPase_c"/>
    <property type="match status" value="1"/>
</dbReference>
<feature type="region of interest" description="Disordered" evidence="11">
    <location>
        <begin position="92"/>
        <end position="111"/>
    </location>
</feature>
<feature type="domain" description="HAMP" evidence="14">
    <location>
        <begin position="306"/>
        <end position="362"/>
    </location>
</feature>
<dbReference type="Gene3D" id="1.10.287.130">
    <property type="match status" value="1"/>
</dbReference>
<keyword evidence="8 12" id="KW-1133">Transmembrane helix</keyword>
<keyword evidence="4" id="KW-0597">Phosphoprotein</keyword>
<feature type="domain" description="Histidine kinase" evidence="13">
    <location>
        <begin position="370"/>
        <end position="593"/>
    </location>
</feature>
<name>A0A8J7CWC5_9PROT</name>
<dbReference type="InterPro" id="IPR036890">
    <property type="entry name" value="HATPase_C_sf"/>
</dbReference>
<evidence type="ECO:0000259" key="13">
    <source>
        <dbReference type="PROSITE" id="PS50109"/>
    </source>
</evidence>
<dbReference type="Pfam" id="PF13756">
    <property type="entry name" value="Stimulus_sens_1"/>
    <property type="match status" value="1"/>
</dbReference>
<keyword evidence="7" id="KW-0418">Kinase</keyword>